<feature type="transmembrane region" description="Helical" evidence="1">
    <location>
        <begin position="281"/>
        <end position="299"/>
    </location>
</feature>
<evidence type="ECO:0000313" key="2">
    <source>
        <dbReference type="EMBL" id="ABC72339.1"/>
    </source>
</evidence>
<feature type="transmembrane region" description="Helical" evidence="1">
    <location>
        <begin position="6"/>
        <end position="27"/>
    </location>
</feature>
<protein>
    <submittedName>
        <fullName evidence="2">Transketolase</fullName>
    </submittedName>
</protein>
<feature type="transmembrane region" description="Helical" evidence="1">
    <location>
        <begin position="256"/>
        <end position="275"/>
    </location>
</feature>
<dbReference type="AlphaFoldDB" id="Q2LGX2"/>
<name>Q2LGX2_9EURY</name>
<sequence>MSIENLLGSLSLLFGGIVGTAVGLIAMTNGIKDVNRWWKTFTTDSVSIDEAIAADELVQIQGSVRVFSSQSDSLPGNVLTSPIRNEKCVAYEYVINSQLNDNCSIDSGGNSRPFIVSDETAEILVDPSRESMSLNTQTKTVTGGEEMLEQIENTERVDVEPSAYTGDASSIPNPIELIEGTININETVTIVGKATQASKEVTVGADGGVDMNSETITDVDVDADADINAIMTPQEQHLTVMNDEPRTTALKTGARGLFILILGLPFGLIGIAAVVTSLSRLIGLIMTVTLIFTLTVKVIPEL</sequence>
<accession>Q2LGX2</accession>
<organism evidence="2">
    <name type="scientific">uncultured haloarchaeon</name>
    <dbReference type="NCBI Taxonomy" id="160804"/>
    <lineage>
        <taxon>Archaea</taxon>
        <taxon>Methanobacteriati</taxon>
        <taxon>Methanobacteriota</taxon>
        <taxon>Stenosarchaea group</taxon>
        <taxon>Halobacteria</taxon>
        <taxon>Halobacteriales</taxon>
        <taxon>Halobacteriaceae</taxon>
        <taxon>environmental samples</taxon>
    </lineage>
</organism>
<keyword evidence="1" id="KW-0812">Transmembrane</keyword>
<proteinExistence type="predicted"/>
<keyword evidence="1" id="KW-1133">Transmembrane helix</keyword>
<reference evidence="2" key="1">
    <citation type="journal article" date="2007" name="ISME J.">
        <title>Genomic plasticity in prokaryotes: the case of the square haloarchaeon.</title>
        <authorList>
            <person name="Cuadros-Orellana S."/>
            <person name="Martin-Cuadrado A.B."/>
            <person name="Legault B."/>
            <person name="D'Auria G."/>
            <person name="Zhaxybayeva O."/>
            <person name="Papke R.T."/>
            <person name="Rodriguez-Valera F."/>
        </authorList>
    </citation>
    <scope>NUCLEOTIDE SEQUENCE</scope>
</reference>
<dbReference type="EMBL" id="DQ314492">
    <property type="protein sequence ID" value="ABC72339.1"/>
    <property type="molecule type" value="Genomic_DNA"/>
</dbReference>
<keyword evidence="1" id="KW-0472">Membrane</keyword>
<evidence type="ECO:0000256" key="1">
    <source>
        <dbReference type="SAM" id="Phobius"/>
    </source>
</evidence>